<feature type="transmembrane region" description="Helical" evidence="1">
    <location>
        <begin position="138"/>
        <end position="156"/>
    </location>
</feature>
<keyword evidence="1" id="KW-0472">Membrane</keyword>
<feature type="transmembrane region" description="Helical" evidence="1">
    <location>
        <begin position="45"/>
        <end position="69"/>
    </location>
</feature>
<reference evidence="2" key="1">
    <citation type="journal article" date="2020" name="Nature">
        <title>Giant virus diversity and host interactions through global metagenomics.</title>
        <authorList>
            <person name="Schulz F."/>
            <person name="Roux S."/>
            <person name="Paez-Espino D."/>
            <person name="Jungbluth S."/>
            <person name="Walsh D.A."/>
            <person name="Denef V.J."/>
            <person name="McMahon K.D."/>
            <person name="Konstantinidis K.T."/>
            <person name="Eloe-Fadrosh E.A."/>
            <person name="Kyrpides N.C."/>
            <person name="Woyke T."/>
        </authorList>
    </citation>
    <scope>NUCLEOTIDE SEQUENCE</scope>
    <source>
        <strain evidence="2">GVMAG-M-3300027736-24</strain>
    </source>
</reference>
<keyword evidence="1" id="KW-1133">Transmembrane helix</keyword>
<organism evidence="2">
    <name type="scientific">viral metagenome</name>
    <dbReference type="NCBI Taxonomy" id="1070528"/>
    <lineage>
        <taxon>unclassified sequences</taxon>
        <taxon>metagenomes</taxon>
        <taxon>organismal metagenomes</taxon>
    </lineage>
</organism>
<protein>
    <submittedName>
        <fullName evidence="2">Uncharacterized protein</fullName>
    </submittedName>
</protein>
<feature type="transmembrane region" description="Helical" evidence="1">
    <location>
        <begin position="6"/>
        <end position="24"/>
    </location>
</feature>
<proteinExistence type="predicted"/>
<name>A0A6C0JPP0_9ZZZZ</name>
<keyword evidence="1" id="KW-0812">Transmembrane</keyword>
<sequence length="164" mass="19498">MYIDLYNNINGVILVCICFVIVMYHRGKYQCGYKNTTNCYRREILGVQYVHISFFIFLGICFPSFFWTFQTLGLLFELFEMVLEKNEKWTIHNLGGRLSERPKNIKNSIYNFKVYKGMEKYVNPIDKFFNIKNSKLHFWHGSIAEVVTNIISFIVGKKINKYII</sequence>
<dbReference type="EMBL" id="MN740421">
    <property type="protein sequence ID" value="QHU05848.1"/>
    <property type="molecule type" value="Genomic_DNA"/>
</dbReference>
<evidence type="ECO:0000256" key="1">
    <source>
        <dbReference type="SAM" id="Phobius"/>
    </source>
</evidence>
<dbReference type="AlphaFoldDB" id="A0A6C0JPP0"/>
<accession>A0A6C0JPP0</accession>
<evidence type="ECO:0000313" key="2">
    <source>
        <dbReference type="EMBL" id="QHU05848.1"/>
    </source>
</evidence>